<evidence type="ECO:0000313" key="2">
    <source>
        <dbReference type="Proteomes" id="UP000249377"/>
    </source>
</evidence>
<reference evidence="1 2" key="1">
    <citation type="submission" date="2018-06" db="EMBL/GenBank/DDBJ databases">
        <title>Noncontiguous genome sequence of Ruminococcaceae bacterium ASD2818.</title>
        <authorList>
            <person name="Chaplin A.V."/>
            <person name="Sokolova S.R."/>
            <person name="Kochetkova T.O."/>
            <person name="Goltsov A.Y."/>
            <person name="Trofimov D.Y."/>
            <person name="Efimov B.A."/>
        </authorList>
    </citation>
    <scope>NUCLEOTIDE SEQUENCE [LARGE SCALE GENOMIC DNA]</scope>
    <source>
        <strain evidence="1 2">ASD2818</strain>
    </source>
</reference>
<dbReference type="AlphaFoldDB" id="A0A328UG95"/>
<dbReference type="SUPFAM" id="SSF75005">
    <property type="entry name" value="Arabinanase/levansucrase/invertase"/>
    <property type="match status" value="2"/>
</dbReference>
<comment type="caution">
    <text evidence="1">The sequence shown here is derived from an EMBL/GenBank/DDBJ whole genome shotgun (WGS) entry which is preliminary data.</text>
</comment>
<dbReference type="RefSeq" id="WP_112333649.1">
    <property type="nucleotide sequence ID" value="NZ_QLYR01000013.1"/>
</dbReference>
<dbReference type="Proteomes" id="UP000249377">
    <property type="component" value="Unassembled WGS sequence"/>
</dbReference>
<accession>A0A328UG95</accession>
<dbReference type="Gene3D" id="2.115.10.20">
    <property type="entry name" value="Glycosyl hydrolase domain, family 43"/>
    <property type="match status" value="2"/>
</dbReference>
<keyword evidence="2" id="KW-1185">Reference proteome</keyword>
<gene>
    <name evidence="1" type="ORF">DPQ25_13220</name>
</gene>
<dbReference type="EMBL" id="QLYR01000013">
    <property type="protein sequence ID" value="RAQ22474.1"/>
    <property type="molecule type" value="Genomic_DNA"/>
</dbReference>
<name>A0A328UG95_9FIRM</name>
<proteinExistence type="predicted"/>
<evidence type="ECO:0008006" key="3">
    <source>
        <dbReference type="Google" id="ProtNLM"/>
    </source>
</evidence>
<organism evidence="1 2">
    <name type="scientific">Hydrogeniiclostridium mannosilyticum</name>
    <dbReference type="NCBI Taxonomy" id="2764322"/>
    <lineage>
        <taxon>Bacteria</taxon>
        <taxon>Bacillati</taxon>
        <taxon>Bacillota</taxon>
        <taxon>Clostridia</taxon>
        <taxon>Eubacteriales</taxon>
        <taxon>Acutalibacteraceae</taxon>
        <taxon>Hydrogeniiclostridium</taxon>
    </lineage>
</organism>
<evidence type="ECO:0000313" key="1">
    <source>
        <dbReference type="EMBL" id="RAQ22474.1"/>
    </source>
</evidence>
<dbReference type="InterPro" id="IPR023296">
    <property type="entry name" value="Glyco_hydro_beta-prop_sf"/>
</dbReference>
<sequence length="349" mass="39207">MRYLAGVKDLGIVLSPDSVAEKMYKWDGGGVREAILNRVGEYYYLSYDAAMPEKTAESYWNACTARSRDLVHWEKLGVSLYTSAIVHPGSDRKDCCSASSPWSFYDGNRWYRFYLGADHCSEEGVPAFAYSTMLATSDSIEGPWIKECDRLHAEKHVCFRVGKPGAWDDETASPGEVLLNPKYGLVPGSKKYMMFYSGSCSGVTRRSLGIARTDDLSICDDYDKDKGNFWVKDPEPILPPAEDIENSSLYYEERTGRYWLFTNHIYQNSYTDAVWAYWTTDIDRWSQEDKAIVIDRNVSTWAKGAIGMPAVCPTDHGTLALLYDGVNGTGTGHLDRHIGLAEISLPLSF</sequence>
<protein>
    <recommendedName>
        <fullName evidence="3">Glycosyl hydrolase family 32 N-terminal domain-containing protein</fullName>
    </recommendedName>
</protein>